<proteinExistence type="predicted"/>
<dbReference type="PROSITE" id="PS51257">
    <property type="entry name" value="PROKAR_LIPOPROTEIN"/>
    <property type="match status" value="1"/>
</dbReference>
<dbReference type="AlphaFoldDB" id="A0A8I0K1P5"/>
<dbReference type="InterPro" id="IPR028087">
    <property type="entry name" value="Tad_N"/>
</dbReference>
<sequence>MIRERGSATVQALGLTVLVCFVAFACLQVALAVGLRQRAAAAADLAALAASQASVEGRDPCAVARELAQDNGARLRQCRMDADVATVTVRAAGPRWAIGRWAAEQRARAAPAWYLE</sequence>
<reference evidence="2" key="1">
    <citation type="submission" date="2020-09" db="EMBL/GenBank/DDBJ databases">
        <title>Novel species in genus Aeromicrobium.</title>
        <authorList>
            <person name="Zhang G."/>
        </authorList>
    </citation>
    <scope>NUCLEOTIDE SEQUENCE</scope>
    <source>
        <strain evidence="3">Zg-629</strain>
        <strain evidence="4">zg-629</strain>
        <strain evidence="2">Zg-636</strain>
    </source>
</reference>
<feature type="domain" description="Putative Flp pilus-assembly TadG-like N-terminal" evidence="1">
    <location>
        <begin position="6"/>
        <end position="51"/>
    </location>
</feature>
<dbReference type="Pfam" id="PF13400">
    <property type="entry name" value="Tad"/>
    <property type="match status" value="1"/>
</dbReference>
<evidence type="ECO:0000259" key="1">
    <source>
        <dbReference type="Pfam" id="PF13400"/>
    </source>
</evidence>
<dbReference type="Proteomes" id="UP000515871">
    <property type="component" value="Chromosome"/>
</dbReference>
<protein>
    <submittedName>
        <fullName evidence="2">Flp pilus-assembly TadE/G-like family protein</fullName>
    </submittedName>
</protein>
<organism evidence="2 5">
    <name type="scientific">Aeromicrobium senzhongii</name>
    <dbReference type="NCBI Taxonomy" id="2663859"/>
    <lineage>
        <taxon>Bacteria</taxon>
        <taxon>Bacillati</taxon>
        <taxon>Actinomycetota</taxon>
        <taxon>Actinomycetes</taxon>
        <taxon>Propionibacteriales</taxon>
        <taxon>Nocardioidaceae</taxon>
        <taxon>Aeromicrobium</taxon>
    </lineage>
</organism>
<accession>A0A8I0K1P5</accession>
<dbReference type="InterPro" id="IPR021202">
    <property type="entry name" value="Rv3654c-like"/>
</dbReference>
<gene>
    <name evidence="3" type="ORF">H9L21_00965</name>
    <name evidence="2" type="ORF">IBG24_12515</name>
</gene>
<name>A0A8I0K1P5_9ACTN</name>
<dbReference type="EMBL" id="CP060587">
    <property type="protein sequence ID" value="QNL94581.1"/>
    <property type="molecule type" value="Genomic_DNA"/>
</dbReference>
<dbReference type="NCBIfam" id="TIGR03816">
    <property type="entry name" value="tadE_like_DECH"/>
    <property type="match status" value="1"/>
</dbReference>
<evidence type="ECO:0000313" key="4">
    <source>
        <dbReference type="Proteomes" id="UP000515871"/>
    </source>
</evidence>
<evidence type="ECO:0000313" key="3">
    <source>
        <dbReference type="EMBL" id="QNL94581.1"/>
    </source>
</evidence>
<dbReference type="EMBL" id="JACTVM010000003">
    <property type="protein sequence ID" value="MBC9227138.1"/>
    <property type="molecule type" value="Genomic_DNA"/>
</dbReference>
<evidence type="ECO:0000313" key="5">
    <source>
        <dbReference type="Proteomes" id="UP000620591"/>
    </source>
</evidence>
<dbReference type="Proteomes" id="UP000620591">
    <property type="component" value="Unassembled WGS sequence"/>
</dbReference>
<dbReference type="RefSeq" id="WP_154596056.1">
    <property type="nucleotide sequence ID" value="NZ_CP060587.1"/>
</dbReference>
<keyword evidence="4" id="KW-1185">Reference proteome</keyword>
<evidence type="ECO:0000313" key="2">
    <source>
        <dbReference type="EMBL" id="MBC9227138.1"/>
    </source>
</evidence>